<dbReference type="PROSITE" id="PS51387">
    <property type="entry name" value="FAD_PCMH"/>
    <property type="match status" value="1"/>
</dbReference>
<dbReference type="Pfam" id="PF01565">
    <property type="entry name" value="FAD_binding_4"/>
    <property type="match status" value="1"/>
</dbReference>
<sequence>MSERGAAAEIVGELIHIVGRGHVLTDPETIASYRTDWTGRFQGRTDVVVRPANTAEVAAVLGVCHAHGVPVVPQGGNTGLVGGSVPMHGELVLSTRRLDEIEHVDPVGRTLAAGAGVTVARAQQAARQHGLDLGVDLASRDSATLGGIVATNAGGVRVIKNGGTRAQLLGIEAVRSDGCVVTRWKELSKDNIGYDLPGLLAGSEGTLAVITRVLMRLVVPVQQTVVALVALPSVDAALVLLDRVQRHGLRLEAAEFMTAAGVDLVCRHTGLRAPFGDDAPIYLLLEVAGAGEAENALSGLFTEDADAVLDATLEAGPARTLWQYRERHTESISAESRTPAVKLDVSVPLRVLTDFFTTLDSRLRAEHPDVRAICFGHIADGNVHVNMLDVPVEKQHAITDFVLRLVADHQGSISAEHGIGHAKAAWIELGRSANDIDTMKRIRAAFDPAGILNPHVLPR</sequence>
<dbReference type="Gene3D" id="3.30.43.10">
    <property type="entry name" value="Uridine Diphospho-n-acetylenolpyruvylglucosamine Reductase, domain 2"/>
    <property type="match status" value="1"/>
</dbReference>
<dbReference type="Gene3D" id="3.30.465.10">
    <property type="match status" value="1"/>
</dbReference>
<name>V5X8T7_MYCNE</name>
<dbReference type="FunFam" id="1.10.45.10:FF:000001">
    <property type="entry name" value="D-lactate dehydrogenase mitochondrial"/>
    <property type="match status" value="1"/>
</dbReference>
<evidence type="ECO:0000256" key="5">
    <source>
        <dbReference type="ARBA" id="ARBA00023002"/>
    </source>
</evidence>
<proteinExistence type="inferred from homology"/>
<dbReference type="GO" id="GO:0071949">
    <property type="term" value="F:FAD binding"/>
    <property type="evidence" value="ECO:0007669"/>
    <property type="project" value="InterPro"/>
</dbReference>
<dbReference type="HOGENOM" id="CLU_017779_4_1_11"/>
<dbReference type="SUPFAM" id="SSF55103">
    <property type="entry name" value="FAD-linked oxidases, C-terminal domain"/>
    <property type="match status" value="1"/>
</dbReference>
<keyword evidence="4" id="KW-0274">FAD</keyword>
<dbReference type="InterPro" id="IPR016166">
    <property type="entry name" value="FAD-bd_PCMH"/>
</dbReference>
<evidence type="ECO:0000256" key="3">
    <source>
        <dbReference type="ARBA" id="ARBA00022630"/>
    </source>
</evidence>
<dbReference type="Gene3D" id="1.10.45.10">
    <property type="entry name" value="Vanillyl-alcohol Oxidase, Chain A, domain 4"/>
    <property type="match status" value="1"/>
</dbReference>
<evidence type="ECO:0000313" key="7">
    <source>
        <dbReference type="EMBL" id="AHC23829.1"/>
    </source>
</evidence>
<feature type="domain" description="FAD-binding PCMH-type" evidence="6">
    <location>
        <begin position="41"/>
        <end position="220"/>
    </location>
</feature>
<dbReference type="InterPro" id="IPR016171">
    <property type="entry name" value="Vanillyl_alc_oxidase_C-sub2"/>
</dbReference>
<accession>V5X8T7</accession>
<dbReference type="eggNOG" id="COG0277">
    <property type="taxonomic scope" value="Bacteria"/>
</dbReference>
<dbReference type="EMBL" id="CP006936">
    <property type="protein sequence ID" value="AHC23829.1"/>
    <property type="molecule type" value="Genomic_DNA"/>
</dbReference>
<dbReference type="InterPro" id="IPR016164">
    <property type="entry name" value="FAD-linked_Oxase-like_C"/>
</dbReference>
<organism evidence="7 8">
    <name type="scientific">Mycolicibacterium neoaurum VKM Ac-1815D</name>
    <dbReference type="NCBI Taxonomy" id="700508"/>
    <lineage>
        <taxon>Bacteria</taxon>
        <taxon>Bacillati</taxon>
        <taxon>Actinomycetota</taxon>
        <taxon>Actinomycetes</taxon>
        <taxon>Mycobacteriales</taxon>
        <taxon>Mycobacteriaceae</taxon>
        <taxon>Mycolicibacterium</taxon>
    </lineage>
</organism>
<dbReference type="InterPro" id="IPR004113">
    <property type="entry name" value="FAD-bd_oxidored_4_C"/>
</dbReference>
<dbReference type="AlphaFoldDB" id="V5X8T7"/>
<dbReference type="InterPro" id="IPR006094">
    <property type="entry name" value="Oxid_FAD_bind_N"/>
</dbReference>
<protein>
    <submittedName>
        <fullName evidence="7">FAD-linked oxidase</fullName>
    </submittedName>
</protein>
<dbReference type="RefSeq" id="WP_019513419.1">
    <property type="nucleotide sequence ID" value="NC_023036.2"/>
</dbReference>
<evidence type="ECO:0000313" key="8">
    <source>
        <dbReference type="Proteomes" id="UP000018763"/>
    </source>
</evidence>
<dbReference type="PANTHER" id="PTHR43716:SF1">
    <property type="entry name" value="D-2-HYDROXYGLUTARATE DEHYDROGENASE, MITOCHONDRIAL"/>
    <property type="match status" value="1"/>
</dbReference>
<dbReference type="Gene3D" id="3.30.70.2190">
    <property type="match status" value="1"/>
</dbReference>
<evidence type="ECO:0000256" key="2">
    <source>
        <dbReference type="ARBA" id="ARBA00008000"/>
    </source>
</evidence>
<dbReference type="GO" id="GO:0016491">
    <property type="term" value="F:oxidoreductase activity"/>
    <property type="evidence" value="ECO:0007669"/>
    <property type="project" value="UniProtKB-KW"/>
</dbReference>
<dbReference type="InterPro" id="IPR036318">
    <property type="entry name" value="FAD-bd_PCMH-like_sf"/>
</dbReference>
<dbReference type="Gene3D" id="3.30.70.2740">
    <property type="match status" value="1"/>
</dbReference>
<keyword evidence="8" id="KW-1185">Reference proteome</keyword>
<dbReference type="InterPro" id="IPR051264">
    <property type="entry name" value="FAD-oxidored/transferase_4"/>
</dbReference>
<dbReference type="Proteomes" id="UP000018763">
    <property type="component" value="Chromosome"/>
</dbReference>
<dbReference type="InterPro" id="IPR016169">
    <property type="entry name" value="FAD-bd_PCMH_sub2"/>
</dbReference>
<reference evidence="7 8" key="1">
    <citation type="journal article" date="2014" name="Genome Announc.">
        <title>Complete Genome Sequence of Sterol-Transforming Mycobacterium neoaurum Strain VKM Ac-1815D.</title>
        <authorList>
            <person name="Shtratnikova V.Y."/>
            <person name="Bragin E.Y."/>
            <person name="Dovbnya D.V."/>
            <person name="Pekov Y.A."/>
            <person name="Schelkunov M.I."/>
            <person name="Strizhov N."/>
            <person name="Ivashina T.V."/>
            <person name="Ashapkin V.V."/>
            <person name="Donova M.V."/>
        </authorList>
    </citation>
    <scope>NUCLEOTIDE SEQUENCE [LARGE SCALE GENOMIC DNA]</scope>
    <source>
        <strain evidence="7 8">VKM Ac-1815D</strain>
    </source>
</reference>
<comment type="cofactor">
    <cofactor evidence="1">
        <name>FAD</name>
        <dbReference type="ChEBI" id="CHEBI:57692"/>
    </cofactor>
</comment>
<dbReference type="PANTHER" id="PTHR43716">
    <property type="entry name" value="D-2-HYDROXYGLUTARATE DEHYDROGENASE, MITOCHONDRIAL"/>
    <property type="match status" value="1"/>
</dbReference>
<dbReference type="KEGG" id="mne:D174_04120"/>
<keyword evidence="3" id="KW-0285">Flavoprotein</keyword>
<comment type="similarity">
    <text evidence="2">Belongs to the FAD-binding oxidoreductase/transferase type 4 family.</text>
</comment>
<evidence type="ECO:0000256" key="4">
    <source>
        <dbReference type="ARBA" id="ARBA00022827"/>
    </source>
</evidence>
<dbReference type="SUPFAM" id="SSF56176">
    <property type="entry name" value="FAD-binding/transporter-associated domain-like"/>
    <property type="match status" value="1"/>
</dbReference>
<dbReference type="GO" id="GO:0022904">
    <property type="term" value="P:respiratory electron transport chain"/>
    <property type="evidence" value="ECO:0007669"/>
    <property type="project" value="TreeGrafter"/>
</dbReference>
<keyword evidence="5" id="KW-0560">Oxidoreductase</keyword>
<evidence type="ECO:0000256" key="1">
    <source>
        <dbReference type="ARBA" id="ARBA00001974"/>
    </source>
</evidence>
<dbReference type="GeneID" id="43448694"/>
<gene>
    <name evidence="7" type="ORF">D174_04120</name>
</gene>
<dbReference type="Pfam" id="PF02913">
    <property type="entry name" value="FAD-oxidase_C"/>
    <property type="match status" value="1"/>
</dbReference>
<evidence type="ECO:0000259" key="6">
    <source>
        <dbReference type="PROSITE" id="PS51387"/>
    </source>
</evidence>
<dbReference type="InterPro" id="IPR016167">
    <property type="entry name" value="FAD-bd_PCMH_sub1"/>
</dbReference>